<dbReference type="GO" id="GO:0031177">
    <property type="term" value="F:phosphopantetheine binding"/>
    <property type="evidence" value="ECO:0007669"/>
    <property type="project" value="TreeGrafter"/>
</dbReference>
<dbReference type="PANTHER" id="PTHR45527:SF3">
    <property type="entry name" value="SIDEROPHORE SYNTHETASE (EUROFUNG)"/>
    <property type="match status" value="1"/>
</dbReference>
<feature type="non-terminal residue" evidence="4">
    <location>
        <position position="1"/>
    </location>
</feature>
<comment type="similarity">
    <text evidence="2">Belongs to the NRP synthetase family.</text>
</comment>
<dbReference type="EMBL" id="SPNV01001000">
    <property type="protein sequence ID" value="KAF5854725.1"/>
    <property type="molecule type" value="Genomic_DNA"/>
</dbReference>
<accession>A0A8H5ZT59</accession>
<dbReference type="GO" id="GO:0043041">
    <property type="term" value="P:amino acid activation for nonribosomal peptide biosynthetic process"/>
    <property type="evidence" value="ECO:0007669"/>
    <property type="project" value="TreeGrafter"/>
</dbReference>
<proteinExistence type="inferred from homology"/>
<dbReference type="GO" id="GO:0016874">
    <property type="term" value="F:ligase activity"/>
    <property type="evidence" value="ECO:0007669"/>
    <property type="project" value="UniProtKB-KW"/>
</dbReference>
<organism evidence="4 5">
    <name type="scientific">Petromyces alliaceus</name>
    <name type="common">Aspergillus alliaceus</name>
    <dbReference type="NCBI Taxonomy" id="209559"/>
    <lineage>
        <taxon>Eukaryota</taxon>
        <taxon>Fungi</taxon>
        <taxon>Dikarya</taxon>
        <taxon>Ascomycota</taxon>
        <taxon>Pezizomycotina</taxon>
        <taxon>Eurotiomycetes</taxon>
        <taxon>Eurotiomycetidae</taxon>
        <taxon>Eurotiales</taxon>
        <taxon>Aspergillaceae</taxon>
        <taxon>Aspergillus</taxon>
        <taxon>Aspergillus subgen. Circumdati</taxon>
    </lineage>
</organism>
<keyword evidence="5" id="KW-1185">Reference proteome</keyword>
<reference evidence="4 5" key="1">
    <citation type="submission" date="2019-04" db="EMBL/GenBank/DDBJ databases">
        <title>Aspergillus burnettii sp. nov., novel species from soil in southeast Queensland.</title>
        <authorList>
            <person name="Gilchrist C.L.M."/>
            <person name="Pitt J.I."/>
            <person name="Lange L."/>
            <person name="Lacey H.J."/>
            <person name="Vuong D."/>
            <person name="Midgley D.J."/>
            <person name="Greenfield P."/>
            <person name="Bradbury M."/>
            <person name="Lacey E."/>
            <person name="Busk P.K."/>
            <person name="Pilgaard B."/>
            <person name="Chooi Y.H."/>
            <person name="Piggott A.M."/>
        </authorList>
    </citation>
    <scope>NUCLEOTIDE SEQUENCE [LARGE SCALE GENOMIC DNA]</scope>
    <source>
        <strain evidence="4 5">FRR 5400</strain>
    </source>
</reference>
<evidence type="ECO:0000256" key="1">
    <source>
        <dbReference type="ARBA" id="ARBA00022598"/>
    </source>
</evidence>
<gene>
    <name evidence="4" type="ORF">ETB97_000316</name>
</gene>
<dbReference type="Proteomes" id="UP000541154">
    <property type="component" value="Unassembled WGS sequence"/>
</dbReference>
<dbReference type="PANTHER" id="PTHR45527">
    <property type="entry name" value="NONRIBOSOMAL PEPTIDE SYNTHETASE"/>
    <property type="match status" value="1"/>
</dbReference>
<feature type="domain" description="Condensation" evidence="3">
    <location>
        <begin position="52"/>
        <end position="221"/>
    </location>
</feature>
<dbReference type="InterPro" id="IPR001242">
    <property type="entry name" value="Condensation_dom"/>
</dbReference>
<dbReference type="AlphaFoldDB" id="A0A8H5ZT59"/>
<comment type="caution">
    <text evidence="4">The sequence shown here is derived from an EMBL/GenBank/DDBJ whole genome shotgun (WGS) entry which is preliminary data.</text>
</comment>
<evidence type="ECO:0000313" key="5">
    <source>
        <dbReference type="Proteomes" id="UP000541154"/>
    </source>
</evidence>
<dbReference type="SUPFAM" id="SSF52777">
    <property type="entry name" value="CoA-dependent acyltransferases"/>
    <property type="match status" value="1"/>
</dbReference>
<protein>
    <recommendedName>
        <fullName evidence="3">Condensation domain-containing protein</fullName>
    </recommendedName>
</protein>
<dbReference type="Pfam" id="PF00668">
    <property type="entry name" value="Condensation"/>
    <property type="match status" value="1"/>
</dbReference>
<name>A0A8H5ZT59_PETAA</name>
<keyword evidence="1" id="KW-0436">Ligase</keyword>
<sequence>TPRLCDMARVTILEGHGEQVILPFSLLKPSISAKTARMQAAHQCGTSENCIEDIFPCTPLQEGLLAMTVKRPGDYVSRNVLELEEGINIGQFRKAWEKVIWMTPILRTRIFDLRGQGLVQVVIADLPEWKTGRDLESYIKENKQTQMGLGTPLVQFALVEDDKSSKRFFVWAQHHAVYDGWSMSLVLEQVKAAYKGGQLDRLVPFQGFVKHITENSISQRRLRYGQRGQYSQHATRSRLM</sequence>
<dbReference type="GO" id="GO:0044550">
    <property type="term" value="P:secondary metabolite biosynthetic process"/>
    <property type="evidence" value="ECO:0007669"/>
    <property type="project" value="TreeGrafter"/>
</dbReference>
<dbReference type="Gene3D" id="3.30.559.10">
    <property type="entry name" value="Chloramphenicol acetyltransferase-like domain"/>
    <property type="match status" value="1"/>
</dbReference>
<evidence type="ECO:0000313" key="4">
    <source>
        <dbReference type="EMBL" id="KAF5854725.1"/>
    </source>
</evidence>
<dbReference type="GO" id="GO:0005737">
    <property type="term" value="C:cytoplasm"/>
    <property type="evidence" value="ECO:0007669"/>
    <property type="project" value="TreeGrafter"/>
</dbReference>
<dbReference type="InterPro" id="IPR023213">
    <property type="entry name" value="CAT-like_dom_sf"/>
</dbReference>
<evidence type="ECO:0000256" key="2">
    <source>
        <dbReference type="ARBA" id="ARBA00029454"/>
    </source>
</evidence>
<evidence type="ECO:0000259" key="3">
    <source>
        <dbReference type="Pfam" id="PF00668"/>
    </source>
</evidence>